<gene>
    <name evidence="2" type="ORF">G3570_12240</name>
</gene>
<dbReference type="InterPro" id="IPR019734">
    <property type="entry name" value="TPR_rpt"/>
</dbReference>
<protein>
    <submittedName>
        <fullName evidence="2">Tetratricopeptide repeat protein</fullName>
    </submittedName>
</protein>
<reference evidence="2 3" key="1">
    <citation type="submission" date="2020-02" db="EMBL/GenBank/DDBJ databases">
        <title>Balneolaceae bacterium YR4-1, complete genome.</title>
        <authorList>
            <person name="Li Y."/>
            <person name="Wu S."/>
        </authorList>
    </citation>
    <scope>NUCLEOTIDE SEQUENCE [LARGE SCALE GENOMIC DNA]</scope>
    <source>
        <strain evidence="2 3">YR4-1</strain>
    </source>
</reference>
<evidence type="ECO:0000313" key="2">
    <source>
        <dbReference type="EMBL" id="NGP77408.1"/>
    </source>
</evidence>
<dbReference type="PROSITE" id="PS51257">
    <property type="entry name" value="PROKAR_LIPOPROTEIN"/>
    <property type="match status" value="1"/>
</dbReference>
<sequence>MKHYSLLLALLLFFGCSSETKVEPKQNYQTISALGDTLYAPDLDPETEAQFTTNLQSARAQYEANPDDADAIIWFGRRTAYLGNYRKAVEIFSEGIEKHPEDARMYRHRGHRYITLREFDKAIEDLETAAELIKGTEDVVEPDGLPNTRNMPRSTLHTNTWYHLGLARYLSGSFDNAADAYRNCLEASTNDDMVVATSYWLYMTLKRAGHDGLAGEVLKPITQDMELLENESYHKLLLVFKGDFDEKSLLDNAATPLDNATIGYGIGNWHYVNGRTDRAEEIFREVYQSSNWAAFGYIAAEVDLARLEF</sequence>
<evidence type="ECO:0000256" key="1">
    <source>
        <dbReference type="PROSITE-ProRule" id="PRU00339"/>
    </source>
</evidence>
<proteinExistence type="predicted"/>
<feature type="repeat" description="TPR" evidence="1">
    <location>
        <begin position="103"/>
        <end position="136"/>
    </location>
</feature>
<dbReference type="EMBL" id="JAALLT010000004">
    <property type="protein sequence ID" value="NGP77408.1"/>
    <property type="molecule type" value="Genomic_DNA"/>
</dbReference>
<dbReference type="Proteomes" id="UP000473278">
    <property type="component" value="Unassembled WGS sequence"/>
</dbReference>
<keyword evidence="3" id="KW-1185">Reference proteome</keyword>
<evidence type="ECO:0000313" key="3">
    <source>
        <dbReference type="Proteomes" id="UP000473278"/>
    </source>
</evidence>
<dbReference type="Pfam" id="PF13181">
    <property type="entry name" value="TPR_8"/>
    <property type="match status" value="1"/>
</dbReference>
<dbReference type="RefSeq" id="WP_165142792.1">
    <property type="nucleotide sequence ID" value="NZ_JAALLT010000004.1"/>
</dbReference>
<dbReference type="AlphaFoldDB" id="A0A6M1SYL9"/>
<name>A0A6M1SYL9_9BACT</name>
<comment type="caution">
    <text evidence="2">The sequence shown here is derived from an EMBL/GenBank/DDBJ whole genome shotgun (WGS) entry which is preliminary data.</text>
</comment>
<feature type="repeat" description="TPR" evidence="1">
    <location>
        <begin position="69"/>
        <end position="102"/>
    </location>
</feature>
<dbReference type="SUPFAM" id="SSF48452">
    <property type="entry name" value="TPR-like"/>
    <property type="match status" value="2"/>
</dbReference>
<dbReference type="InterPro" id="IPR011990">
    <property type="entry name" value="TPR-like_helical_dom_sf"/>
</dbReference>
<dbReference type="SMART" id="SM00028">
    <property type="entry name" value="TPR"/>
    <property type="match status" value="3"/>
</dbReference>
<accession>A0A6M1SYL9</accession>
<feature type="repeat" description="TPR" evidence="1">
    <location>
        <begin position="158"/>
        <end position="191"/>
    </location>
</feature>
<organism evidence="2 3">
    <name type="scientific">Halalkalibaculum roseum</name>
    <dbReference type="NCBI Taxonomy" id="2709311"/>
    <lineage>
        <taxon>Bacteria</taxon>
        <taxon>Pseudomonadati</taxon>
        <taxon>Balneolota</taxon>
        <taxon>Balneolia</taxon>
        <taxon>Balneolales</taxon>
        <taxon>Balneolaceae</taxon>
        <taxon>Halalkalibaculum</taxon>
    </lineage>
</organism>
<keyword evidence="1" id="KW-0802">TPR repeat</keyword>
<dbReference type="Pfam" id="PF13432">
    <property type="entry name" value="TPR_16"/>
    <property type="match status" value="1"/>
</dbReference>
<dbReference type="Gene3D" id="1.25.40.10">
    <property type="entry name" value="Tetratricopeptide repeat domain"/>
    <property type="match status" value="1"/>
</dbReference>
<dbReference type="PROSITE" id="PS50005">
    <property type="entry name" value="TPR"/>
    <property type="match status" value="3"/>
</dbReference>